<dbReference type="AlphaFoldDB" id="A0AAD5Y0B4"/>
<sequence length="330" mass="38141">MPNSINALSNLFSGTNFVSGPMVYDSRRDTRLDTARTNAARCEKELRKDRKDLEKKERELMTKIRNLERRGEHYKARVVAGQIAQYRAIGDRNFEAETLIQTRAQVMVSDHKVNRAEVEAIKGIKHANLEENHHTVGRREYKYAARMNEYEDMEVIMNSGMDDIYDEAEEAKPKFKHVNSEVDSILREVFSGKKECYDRKPTKFQAEKKISLKIKKFEHVFNSTSTLNLNDLNNAANEVARHHVQSRKTCPSGDFESENNEFPPAPYSGEFPPRSHSNRSSRTIRSNGVPLKIDTLDYSLGIKYRFNNFSNANRYVEKRTFEKLGHARGI</sequence>
<comment type="caution">
    <text evidence="3">The sequence shown here is derived from an EMBL/GenBank/DDBJ whole genome shotgun (WGS) entry which is preliminary data.</text>
</comment>
<organism evidence="3 4">
    <name type="scientific">Clydaea vesicula</name>
    <dbReference type="NCBI Taxonomy" id="447962"/>
    <lineage>
        <taxon>Eukaryota</taxon>
        <taxon>Fungi</taxon>
        <taxon>Fungi incertae sedis</taxon>
        <taxon>Chytridiomycota</taxon>
        <taxon>Chytridiomycota incertae sedis</taxon>
        <taxon>Chytridiomycetes</taxon>
        <taxon>Lobulomycetales</taxon>
        <taxon>Lobulomycetaceae</taxon>
        <taxon>Clydaea</taxon>
    </lineage>
</organism>
<feature type="region of interest" description="Disordered" evidence="2">
    <location>
        <begin position="245"/>
        <end position="284"/>
    </location>
</feature>
<dbReference type="Proteomes" id="UP001211065">
    <property type="component" value="Unassembled WGS sequence"/>
</dbReference>
<gene>
    <name evidence="3" type="ORF">HK099_003384</name>
</gene>
<protein>
    <submittedName>
        <fullName evidence="3">Uncharacterized protein</fullName>
    </submittedName>
</protein>
<evidence type="ECO:0000256" key="1">
    <source>
        <dbReference type="SAM" id="Coils"/>
    </source>
</evidence>
<dbReference type="EMBL" id="JADGJW010000222">
    <property type="protein sequence ID" value="KAJ3221569.1"/>
    <property type="molecule type" value="Genomic_DNA"/>
</dbReference>
<feature type="coiled-coil region" evidence="1">
    <location>
        <begin position="32"/>
        <end position="70"/>
    </location>
</feature>
<proteinExistence type="predicted"/>
<reference evidence="3" key="1">
    <citation type="submission" date="2020-05" db="EMBL/GenBank/DDBJ databases">
        <title>Phylogenomic resolution of chytrid fungi.</title>
        <authorList>
            <person name="Stajich J.E."/>
            <person name="Amses K."/>
            <person name="Simmons R."/>
            <person name="Seto K."/>
            <person name="Myers J."/>
            <person name="Bonds A."/>
            <person name="Quandt C.A."/>
            <person name="Barry K."/>
            <person name="Liu P."/>
            <person name="Grigoriev I."/>
            <person name="Longcore J.E."/>
            <person name="James T.Y."/>
        </authorList>
    </citation>
    <scope>NUCLEOTIDE SEQUENCE</scope>
    <source>
        <strain evidence="3">JEL0476</strain>
    </source>
</reference>
<keyword evidence="1" id="KW-0175">Coiled coil</keyword>
<name>A0AAD5Y0B4_9FUNG</name>
<dbReference type="Gene3D" id="6.10.140.1230">
    <property type="match status" value="1"/>
</dbReference>
<accession>A0AAD5Y0B4</accession>
<evidence type="ECO:0000256" key="2">
    <source>
        <dbReference type="SAM" id="MobiDB-lite"/>
    </source>
</evidence>
<evidence type="ECO:0000313" key="3">
    <source>
        <dbReference type="EMBL" id="KAJ3221569.1"/>
    </source>
</evidence>
<keyword evidence="4" id="KW-1185">Reference proteome</keyword>
<evidence type="ECO:0000313" key="4">
    <source>
        <dbReference type="Proteomes" id="UP001211065"/>
    </source>
</evidence>